<organism evidence="1 2">
    <name type="scientific">Sulfobacillus benefaciens</name>
    <dbReference type="NCBI Taxonomy" id="453960"/>
    <lineage>
        <taxon>Bacteria</taxon>
        <taxon>Bacillati</taxon>
        <taxon>Bacillota</taxon>
        <taxon>Clostridia</taxon>
        <taxon>Eubacteriales</taxon>
        <taxon>Clostridiales Family XVII. Incertae Sedis</taxon>
        <taxon>Sulfobacillus</taxon>
    </lineage>
</organism>
<gene>
    <name evidence="1" type="ORF">C7B43_04110</name>
</gene>
<accession>A0A2T2X8R8</accession>
<sequence length="69" mass="7636">MHRPDFPASSDQLYPPFTQYQAFRTSKLDVTVPSRVGGNRHDPTGANILDAAIDQLEGFRGLLETCTLT</sequence>
<evidence type="ECO:0000313" key="2">
    <source>
        <dbReference type="Proteomes" id="UP000242699"/>
    </source>
</evidence>
<dbReference type="EMBL" id="PXYT01000006">
    <property type="protein sequence ID" value="PSR30848.1"/>
    <property type="molecule type" value="Genomic_DNA"/>
</dbReference>
<dbReference type="Proteomes" id="UP000242699">
    <property type="component" value="Unassembled WGS sequence"/>
</dbReference>
<name>A0A2T2X8R8_9FIRM</name>
<proteinExistence type="predicted"/>
<protein>
    <submittedName>
        <fullName evidence="1">Uncharacterized protein</fullName>
    </submittedName>
</protein>
<reference evidence="1 2" key="1">
    <citation type="journal article" date="2014" name="BMC Genomics">
        <title>Comparison of environmental and isolate Sulfobacillus genomes reveals diverse carbon, sulfur, nitrogen, and hydrogen metabolisms.</title>
        <authorList>
            <person name="Justice N.B."/>
            <person name="Norman A."/>
            <person name="Brown C.T."/>
            <person name="Singh A."/>
            <person name="Thomas B.C."/>
            <person name="Banfield J.F."/>
        </authorList>
    </citation>
    <scope>NUCLEOTIDE SEQUENCE [LARGE SCALE GENOMIC DNA]</scope>
    <source>
        <strain evidence="1">AMDSBA1</strain>
    </source>
</reference>
<comment type="caution">
    <text evidence="1">The sequence shown here is derived from an EMBL/GenBank/DDBJ whole genome shotgun (WGS) entry which is preliminary data.</text>
</comment>
<evidence type="ECO:0000313" key="1">
    <source>
        <dbReference type="EMBL" id="PSR30848.1"/>
    </source>
</evidence>
<dbReference type="AlphaFoldDB" id="A0A2T2X8R8"/>